<evidence type="ECO:0000256" key="7">
    <source>
        <dbReference type="RuleBase" id="RU003991"/>
    </source>
</evidence>
<dbReference type="InterPro" id="IPR036286">
    <property type="entry name" value="LexA/Signal_pep-like_sf"/>
</dbReference>
<dbReference type="EMBL" id="JAIVFP010000002">
    <property type="protein sequence ID" value="MCI4685011.1"/>
    <property type="molecule type" value="Genomic_DNA"/>
</dbReference>
<evidence type="ECO:0000256" key="1">
    <source>
        <dbReference type="ARBA" id="ARBA00007484"/>
    </source>
</evidence>
<reference evidence="9" key="1">
    <citation type="journal article" date="2022" name="ISME J.">
        <title>Identification of active gaseous-alkane degraders at natural gas seeps.</title>
        <authorList>
            <person name="Farhan Ul Haque M."/>
            <person name="Hernandez M."/>
            <person name="Crombie A.T."/>
            <person name="Murrell J.C."/>
        </authorList>
    </citation>
    <scope>NUCLEOTIDE SEQUENCE</scope>
    <source>
        <strain evidence="9">PC2</strain>
    </source>
</reference>
<evidence type="ECO:0000256" key="5">
    <source>
        <dbReference type="ARBA" id="ARBA00023204"/>
    </source>
</evidence>
<keyword evidence="9" id="KW-0548">Nucleotidyltransferase</keyword>
<dbReference type="InterPro" id="IPR015927">
    <property type="entry name" value="Peptidase_S24_S26A/B/C"/>
</dbReference>
<keyword evidence="2" id="KW-0227">DNA damage</keyword>
<sequence>MAPLRLVGTKLVLPLALHSVCAGFPSPADDYLDENIDLTRLLIVNPPATFLWRVEGKSMIDAGIFPGDLVVVDRSLEPRHGDAVIAIVNGERSIKRINLRGGGELLQCANRRMPPFVLPECAEVEIWGVVTWCLRGLRRAGP</sequence>
<evidence type="ECO:0000256" key="4">
    <source>
        <dbReference type="ARBA" id="ARBA00022813"/>
    </source>
</evidence>
<organism evidence="9 10">
    <name type="scientific">Candidatus Rhodoblastus alkanivorans</name>
    <dbReference type="NCBI Taxonomy" id="2954117"/>
    <lineage>
        <taxon>Bacteria</taxon>
        <taxon>Pseudomonadati</taxon>
        <taxon>Pseudomonadota</taxon>
        <taxon>Alphaproteobacteria</taxon>
        <taxon>Hyphomicrobiales</taxon>
        <taxon>Rhodoblastaceae</taxon>
        <taxon>Rhodoblastus</taxon>
    </lineage>
</organism>
<keyword evidence="6" id="KW-0742">SOS response</keyword>
<evidence type="ECO:0000256" key="3">
    <source>
        <dbReference type="ARBA" id="ARBA00022801"/>
    </source>
</evidence>
<dbReference type="Proteomes" id="UP001139104">
    <property type="component" value="Unassembled WGS sequence"/>
</dbReference>
<dbReference type="PANTHER" id="PTHR33516:SF2">
    <property type="entry name" value="LEXA REPRESSOR-RELATED"/>
    <property type="match status" value="1"/>
</dbReference>
<gene>
    <name evidence="9" type="primary">umuD</name>
    <name evidence="9" type="ORF">K2U94_20000</name>
</gene>
<keyword evidence="10" id="KW-1185">Reference proteome</keyword>
<dbReference type="InterPro" id="IPR039418">
    <property type="entry name" value="LexA-like"/>
</dbReference>
<name>A0ABS9ZCC2_9HYPH</name>
<evidence type="ECO:0000256" key="2">
    <source>
        <dbReference type="ARBA" id="ARBA00022763"/>
    </source>
</evidence>
<dbReference type="SUPFAM" id="SSF51306">
    <property type="entry name" value="LexA/Signal peptidase"/>
    <property type="match status" value="1"/>
</dbReference>
<dbReference type="Pfam" id="PF00717">
    <property type="entry name" value="Peptidase_S24"/>
    <property type="match status" value="1"/>
</dbReference>
<evidence type="ECO:0000313" key="9">
    <source>
        <dbReference type="EMBL" id="MCI4685011.1"/>
    </source>
</evidence>
<keyword evidence="5" id="KW-0234">DNA repair</keyword>
<dbReference type="PRINTS" id="PR00726">
    <property type="entry name" value="LEXASERPTASE"/>
</dbReference>
<dbReference type="NCBIfam" id="NF007621">
    <property type="entry name" value="PRK10276.1"/>
    <property type="match status" value="1"/>
</dbReference>
<keyword evidence="4 7" id="KW-0068">Autocatalytic cleavage</keyword>
<evidence type="ECO:0000313" key="10">
    <source>
        <dbReference type="Proteomes" id="UP001139104"/>
    </source>
</evidence>
<protein>
    <submittedName>
        <fullName evidence="9">Translesion error-prone DNA polymerase V autoproteolytic subunit</fullName>
        <ecNumber evidence="9">2.7.7.7</ecNumber>
    </submittedName>
</protein>
<dbReference type="Gene3D" id="2.10.109.10">
    <property type="entry name" value="Umud Fragment, subunit A"/>
    <property type="match status" value="1"/>
</dbReference>
<dbReference type="PANTHER" id="PTHR33516">
    <property type="entry name" value="LEXA REPRESSOR"/>
    <property type="match status" value="1"/>
</dbReference>
<dbReference type="GO" id="GO:0003887">
    <property type="term" value="F:DNA-directed DNA polymerase activity"/>
    <property type="evidence" value="ECO:0007669"/>
    <property type="project" value="UniProtKB-EC"/>
</dbReference>
<dbReference type="InterPro" id="IPR006197">
    <property type="entry name" value="Peptidase_S24_LexA"/>
</dbReference>
<keyword evidence="9" id="KW-0808">Transferase</keyword>
<proteinExistence type="inferred from homology"/>
<evidence type="ECO:0000259" key="8">
    <source>
        <dbReference type="Pfam" id="PF00717"/>
    </source>
</evidence>
<evidence type="ECO:0000256" key="6">
    <source>
        <dbReference type="ARBA" id="ARBA00023236"/>
    </source>
</evidence>
<dbReference type="InterPro" id="IPR050077">
    <property type="entry name" value="LexA_repressor"/>
</dbReference>
<dbReference type="RefSeq" id="WP_243069031.1">
    <property type="nucleotide sequence ID" value="NZ_JAIVFK010000018.1"/>
</dbReference>
<comment type="caution">
    <text evidence="9">The sequence shown here is derived from an EMBL/GenBank/DDBJ whole genome shotgun (WGS) entry which is preliminary data.</text>
</comment>
<accession>A0ABS9ZCC2</accession>
<dbReference type="EC" id="2.7.7.7" evidence="9"/>
<comment type="similarity">
    <text evidence="1 7">Belongs to the peptidase S24 family.</text>
</comment>
<feature type="domain" description="Peptidase S24/S26A/S26B/S26C" evidence="8">
    <location>
        <begin position="18"/>
        <end position="130"/>
    </location>
</feature>
<dbReference type="CDD" id="cd06529">
    <property type="entry name" value="S24_LexA-like"/>
    <property type="match status" value="1"/>
</dbReference>
<keyword evidence="3 7" id="KW-0378">Hydrolase</keyword>